<evidence type="ECO:0000256" key="1">
    <source>
        <dbReference type="ARBA" id="ARBA00012493"/>
    </source>
</evidence>
<dbReference type="Gene3D" id="3.30.70.270">
    <property type="match status" value="2"/>
</dbReference>
<dbReference type="FunFam" id="3.10.20.370:FF:000001">
    <property type="entry name" value="Retrovirus-related Pol polyprotein from transposon 17.6-like protein"/>
    <property type="match status" value="1"/>
</dbReference>
<dbReference type="Pfam" id="PF17919">
    <property type="entry name" value="RT_RNaseH_2"/>
    <property type="match status" value="1"/>
</dbReference>
<evidence type="ECO:0000313" key="6">
    <source>
        <dbReference type="EMBL" id="KFD60664.1"/>
    </source>
</evidence>
<keyword evidence="3" id="KW-0255">Endonuclease</keyword>
<keyword evidence="3" id="KW-0378">Hydrolase</keyword>
<dbReference type="Gene3D" id="3.10.20.370">
    <property type="match status" value="1"/>
</dbReference>
<dbReference type="InterPro" id="IPR050951">
    <property type="entry name" value="Retrovirus_Pol_polyprotein"/>
</dbReference>
<sequence>MDQVKQEIERLDKRGSLRPVLWSEWASLIVTVMKKDGEIRICGDYSASVNPVTRKDVYPIPTVREMLNVLSGGQWFSKLDLAEAYQQLTLDEESAELLTVTRPRGLRRMNRLPFGVNVAPGFFQRLMETLLQGISGVKPYLDDILLIITGRTEQEHDQRLTQKWNFLGSGLLKKGIYPTEEKLKAIRETPPPKNVKQLQGFLGLLNFYSVFLPRKATVLEPLHRRLDATASSRWHWGEREQDAFEAAKRLLTADSILAHFDGSKPLVLAHDASEYGLGAVLSQVEDGQEKVVAYGSRTMTKAERNYGQIDKEALALMFGVKKFHQYLFGRHFTAVTDHKALLGLLATNKPTPTVTATRMLRWRLLLSAYDIQLLYRCGKSMGSADGLSRVPLPTDQENIGTPGEQFVRAPLFADILMMGIEGKEGADDVKLLDAKKVAELT</sequence>
<dbReference type="GO" id="GO:0004519">
    <property type="term" value="F:endonuclease activity"/>
    <property type="evidence" value="ECO:0007669"/>
    <property type="project" value="UniProtKB-KW"/>
</dbReference>
<dbReference type="EMBL" id="KL367655">
    <property type="protein sequence ID" value="KFD60664.1"/>
    <property type="molecule type" value="Genomic_DNA"/>
</dbReference>
<protein>
    <recommendedName>
        <fullName evidence="1">RNA-directed DNA polymerase</fullName>
        <ecNumber evidence="1">2.7.7.49</ecNumber>
    </recommendedName>
</protein>
<name>A0A085MTW8_9BILA</name>
<proteinExistence type="predicted"/>
<dbReference type="InterPro" id="IPR041577">
    <property type="entry name" value="RT_RNaseH_2"/>
</dbReference>
<keyword evidence="4" id="KW-0548">Nucleotidyltransferase</keyword>
<feature type="domain" description="Reverse transcriptase" evidence="5">
    <location>
        <begin position="1"/>
        <end position="206"/>
    </location>
</feature>
<organism evidence="6">
    <name type="scientific">Trichuris suis</name>
    <name type="common">pig whipworm</name>
    <dbReference type="NCBI Taxonomy" id="68888"/>
    <lineage>
        <taxon>Eukaryota</taxon>
        <taxon>Metazoa</taxon>
        <taxon>Ecdysozoa</taxon>
        <taxon>Nematoda</taxon>
        <taxon>Enoplea</taxon>
        <taxon>Dorylaimia</taxon>
        <taxon>Trichinellida</taxon>
        <taxon>Trichuridae</taxon>
        <taxon>Trichuris</taxon>
    </lineage>
</organism>
<evidence type="ECO:0000256" key="3">
    <source>
        <dbReference type="ARBA" id="ARBA00022759"/>
    </source>
</evidence>
<dbReference type="PROSITE" id="PS50878">
    <property type="entry name" value="RT_POL"/>
    <property type="match status" value="1"/>
</dbReference>
<evidence type="ECO:0000256" key="4">
    <source>
        <dbReference type="ARBA" id="ARBA00022918"/>
    </source>
</evidence>
<dbReference type="InterPro" id="IPR043128">
    <property type="entry name" value="Rev_trsase/Diguanyl_cyclase"/>
</dbReference>
<gene>
    <name evidence="6" type="ORF">M514_27173</name>
</gene>
<dbReference type="CDD" id="cd01647">
    <property type="entry name" value="RT_LTR"/>
    <property type="match status" value="1"/>
</dbReference>
<dbReference type="PANTHER" id="PTHR37984:SF12">
    <property type="entry name" value="RIBONUCLEASE H"/>
    <property type="match status" value="1"/>
</dbReference>
<reference evidence="6" key="1">
    <citation type="journal article" date="2014" name="Nat. Genet.">
        <title>Genome and transcriptome of the porcine whipworm Trichuris suis.</title>
        <authorList>
            <person name="Jex A.R."/>
            <person name="Nejsum P."/>
            <person name="Schwarz E.M."/>
            <person name="Hu L."/>
            <person name="Young N.D."/>
            <person name="Hall R.S."/>
            <person name="Korhonen P.K."/>
            <person name="Liao S."/>
            <person name="Thamsborg S."/>
            <person name="Xia J."/>
            <person name="Xu P."/>
            <person name="Wang S."/>
            <person name="Scheerlinck J.P."/>
            <person name="Hofmann A."/>
            <person name="Sternberg P.W."/>
            <person name="Wang J."/>
            <person name="Gasser R.B."/>
        </authorList>
    </citation>
    <scope>NUCLEOTIDE SEQUENCE [LARGE SCALE GENOMIC DNA]</scope>
    <source>
        <strain evidence="6">DCEP-RM93F</strain>
    </source>
</reference>
<dbReference type="InterPro" id="IPR043502">
    <property type="entry name" value="DNA/RNA_pol_sf"/>
</dbReference>
<evidence type="ECO:0000256" key="2">
    <source>
        <dbReference type="ARBA" id="ARBA00022722"/>
    </source>
</evidence>
<dbReference type="CDD" id="cd09274">
    <property type="entry name" value="RNase_HI_RT_Ty3"/>
    <property type="match status" value="1"/>
</dbReference>
<dbReference type="InterPro" id="IPR000477">
    <property type="entry name" value="RT_dom"/>
</dbReference>
<evidence type="ECO:0000259" key="5">
    <source>
        <dbReference type="PROSITE" id="PS50878"/>
    </source>
</evidence>
<dbReference type="Proteomes" id="UP000030758">
    <property type="component" value="Unassembled WGS sequence"/>
</dbReference>
<dbReference type="GO" id="GO:0003964">
    <property type="term" value="F:RNA-directed DNA polymerase activity"/>
    <property type="evidence" value="ECO:0007669"/>
    <property type="project" value="UniProtKB-KW"/>
</dbReference>
<keyword evidence="2" id="KW-0540">Nuclease</keyword>
<dbReference type="FunFam" id="3.30.70.270:FF:000020">
    <property type="entry name" value="Transposon Tf2-6 polyprotein-like Protein"/>
    <property type="match status" value="1"/>
</dbReference>
<keyword evidence="4" id="KW-0808">Transferase</keyword>
<dbReference type="EC" id="2.7.7.49" evidence="1"/>
<dbReference type="Gene3D" id="3.10.10.10">
    <property type="entry name" value="HIV Type 1 Reverse Transcriptase, subunit A, domain 1"/>
    <property type="match status" value="1"/>
</dbReference>
<dbReference type="SUPFAM" id="SSF56672">
    <property type="entry name" value="DNA/RNA polymerases"/>
    <property type="match status" value="1"/>
</dbReference>
<dbReference type="Pfam" id="PF00078">
    <property type="entry name" value="RVT_1"/>
    <property type="match status" value="1"/>
</dbReference>
<dbReference type="AlphaFoldDB" id="A0A085MTW8"/>
<accession>A0A085MTW8</accession>
<keyword evidence="4" id="KW-0695">RNA-directed DNA polymerase</keyword>
<dbReference type="PANTHER" id="PTHR37984">
    <property type="entry name" value="PROTEIN CBG26694"/>
    <property type="match status" value="1"/>
</dbReference>